<sequence>MAVDADHNQAADLAGIKKLYKDMENEVEDAVKLGRISEEVRSKHKGFSQWDTYSSRRDHDTILQIVIDGET</sequence>
<dbReference type="AlphaFoldDB" id="A0AAD4VCC2"/>
<dbReference type="EMBL" id="JAJFAZ020000006">
    <property type="protein sequence ID" value="KAI5321332.1"/>
    <property type="molecule type" value="Genomic_DNA"/>
</dbReference>
<accession>A0AAD4VCC2</accession>
<evidence type="ECO:0000313" key="1">
    <source>
        <dbReference type="EMBL" id="KAI5321332.1"/>
    </source>
</evidence>
<organism evidence="1 2">
    <name type="scientific">Prunus dulcis</name>
    <name type="common">Almond</name>
    <name type="synonym">Amygdalus dulcis</name>
    <dbReference type="NCBI Taxonomy" id="3755"/>
    <lineage>
        <taxon>Eukaryota</taxon>
        <taxon>Viridiplantae</taxon>
        <taxon>Streptophyta</taxon>
        <taxon>Embryophyta</taxon>
        <taxon>Tracheophyta</taxon>
        <taxon>Spermatophyta</taxon>
        <taxon>Magnoliopsida</taxon>
        <taxon>eudicotyledons</taxon>
        <taxon>Gunneridae</taxon>
        <taxon>Pentapetalae</taxon>
        <taxon>rosids</taxon>
        <taxon>fabids</taxon>
        <taxon>Rosales</taxon>
        <taxon>Rosaceae</taxon>
        <taxon>Amygdaloideae</taxon>
        <taxon>Amygdaleae</taxon>
        <taxon>Prunus</taxon>
    </lineage>
</organism>
<keyword evidence="2" id="KW-1185">Reference proteome</keyword>
<evidence type="ECO:0000313" key="2">
    <source>
        <dbReference type="Proteomes" id="UP001054821"/>
    </source>
</evidence>
<dbReference type="Proteomes" id="UP001054821">
    <property type="component" value="Chromosome 6"/>
</dbReference>
<comment type="caution">
    <text evidence="1">The sequence shown here is derived from an EMBL/GenBank/DDBJ whole genome shotgun (WGS) entry which is preliminary data.</text>
</comment>
<gene>
    <name evidence="1" type="ORF">L3X38_030403</name>
</gene>
<name>A0AAD4VCC2_PRUDU</name>
<proteinExistence type="predicted"/>
<reference evidence="1 2" key="1">
    <citation type="journal article" date="2022" name="G3 (Bethesda)">
        <title>Whole-genome sequence and methylome profiling of the almond [Prunus dulcis (Mill.) D.A. Webb] cultivar 'Nonpareil'.</title>
        <authorList>
            <person name="D'Amico-Willman K.M."/>
            <person name="Ouma W.Z."/>
            <person name="Meulia T."/>
            <person name="Sideli G.M."/>
            <person name="Gradziel T.M."/>
            <person name="Fresnedo-Ramirez J."/>
        </authorList>
    </citation>
    <scope>NUCLEOTIDE SEQUENCE [LARGE SCALE GENOMIC DNA]</scope>
    <source>
        <strain evidence="1">Clone GOH B32 T37-40</strain>
    </source>
</reference>
<protein>
    <submittedName>
        <fullName evidence="1">Uncharacterized protein</fullName>
    </submittedName>
</protein>